<dbReference type="Proteomes" id="UP001652660">
    <property type="component" value="Chromosome 2c"/>
</dbReference>
<evidence type="ECO:0000313" key="4">
    <source>
        <dbReference type="Proteomes" id="UP001652660"/>
    </source>
</evidence>
<keyword evidence="2" id="KW-0539">Nucleus</keyword>
<organism evidence="4 5">
    <name type="scientific">Coffea arabica</name>
    <name type="common">Arabian coffee</name>
    <dbReference type="NCBI Taxonomy" id="13443"/>
    <lineage>
        <taxon>Eukaryota</taxon>
        <taxon>Viridiplantae</taxon>
        <taxon>Streptophyta</taxon>
        <taxon>Embryophyta</taxon>
        <taxon>Tracheophyta</taxon>
        <taxon>Spermatophyta</taxon>
        <taxon>Magnoliopsida</taxon>
        <taxon>eudicotyledons</taxon>
        <taxon>Gunneridae</taxon>
        <taxon>Pentapetalae</taxon>
        <taxon>asterids</taxon>
        <taxon>lamiids</taxon>
        <taxon>Gentianales</taxon>
        <taxon>Rubiaceae</taxon>
        <taxon>Ixoroideae</taxon>
        <taxon>Gardenieae complex</taxon>
        <taxon>Bertiereae - Coffeeae clade</taxon>
        <taxon>Coffeeae</taxon>
        <taxon>Coffea</taxon>
    </lineage>
</organism>
<keyword evidence="4" id="KW-1185">Reference proteome</keyword>
<name>A0ABM4WMQ5_COFAR</name>
<sequence length="139" mass="16400">MTYFANQHRTERTLAVGDYVFLKLQPYRQQSLAIRKSLKLAAKYYRLKLPEGARIHPIFHVSLLKKKIGPYQHTTPTMPEFDMQNQCILEPEAILKRRVILRNDQPVIQYLIKWTNMDSDEASWEDASVISHQFPLFQP</sequence>
<dbReference type="Pfam" id="PF00385">
    <property type="entry name" value="Chromo"/>
    <property type="match status" value="1"/>
</dbReference>
<evidence type="ECO:0000256" key="1">
    <source>
        <dbReference type="ARBA" id="ARBA00004123"/>
    </source>
</evidence>
<evidence type="ECO:0000256" key="2">
    <source>
        <dbReference type="ARBA" id="ARBA00023242"/>
    </source>
</evidence>
<dbReference type="InterPro" id="IPR000953">
    <property type="entry name" value="Chromo/chromo_shadow_dom"/>
</dbReference>
<evidence type="ECO:0000313" key="5">
    <source>
        <dbReference type="RefSeq" id="XP_071933080.1"/>
    </source>
</evidence>
<feature type="domain" description="Chromo" evidence="3">
    <location>
        <begin position="89"/>
        <end position="139"/>
    </location>
</feature>
<proteinExistence type="predicted"/>
<dbReference type="InterPro" id="IPR023780">
    <property type="entry name" value="Chromo_domain"/>
</dbReference>
<dbReference type="PROSITE" id="PS50013">
    <property type="entry name" value="CHROMO_2"/>
    <property type="match status" value="1"/>
</dbReference>
<comment type="subcellular location">
    <subcellularLocation>
        <location evidence="1">Nucleus</location>
    </subcellularLocation>
</comment>
<reference evidence="5" key="1">
    <citation type="submission" date="2025-08" db="UniProtKB">
        <authorList>
            <consortium name="RefSeq"/>
        </authorList>
    </citation>
    <scope>IDENTIFICATION</scope>
    <source>
        <tissue evidence="5">Leaves</tissue>
    </source>
</reference>
<dbReference type="GeneID" id="140035665"/>
<dbReference type="PANTHER" id="PTHR46148:SF52">
    <property type="entry name" value="OS04G0603800 PROTEIN"/>
    <property type="match status" value="1"/>
</dbReference>
<evidence type="ECO:0000259" key="3">
    <source>
        <dbReference type="PROSITE" id="PS50013"/>
    </source>
</evidence>
<dbReference type="PROSITE" id="PS00598">
    <property type="entry name" value="CHROMO_1"/>
    <property type="match status" value="1"/>
</dbReference>
<dbReference type="InterPro" id="IPR016197">
    <property type="entry name" value="Chromo-like_dom_sf"/>
</dbReference>
<dbReference type="SUPFAM" id="SSF54160">
    <property type="entry name" value="Chromo domain-like"/>
    <property type="match status" value="1"/>
</dbReference>
<dbReference type="PANTHER" id="PTHR46148">
    <property type="entry name" value="CHROMO DOMAIN-CONTAINING PROTEIN"/>
    <property type="match status" value="1"/>
</dbReference>
<dbReference type="InterPro" id="IPR023779">
    <property type="entry name" value="Chromodomain_CS"/>
</dbReference>
<protein>
    <recommendedName>
        <fullName evidence="3">Chromo domain-containing protein</fullName>
    </recommendedName>
</protein>
<accession>A0ABM4WMQ5</accession>
<gene>
    <name evidence="5" type="primary">LOC140035665</name>
</gene>
<dbReference type="RefSeq" id="XP_071933080.1">
    <property type="nucleotide sequence ID" value="XM_072076979.1"/>
</dbReference>
<dbReference type="Gene3D" id="2.40.50.40">
    <property type="match status" value="1"/>
</dbReference>